<proteinExistence type="predicted"/>
<gene>
    <name evidence="1" type="ORF">MRATA1EN1_LOCUS26556</name>
</gene>
<keyword evidence="2" id="KW-1185">Reference proteome</keyword>
<evidence type="ECO:0000313" key="2">
    <source>
        <dbReference type="Proteomes" id="UP001176941"/>
    </source>
</evidence>
<protein>
    <submittedName>
        <fullName evidence="1">Uncharacterized protein</fullName>
    </submittedName>
</protein>
<organism evidence="1 2">
    <name type="scientific">Rangifer tarandus platyrhynchus</name>
    <name type="common">Svalbard reindeer</name>
    <dbReference type="NCBI Taxonomy" id="3082113"/>
    <lineage>
        <taxon>Eukaryota</taxon>
        <taxon>Metazoa</taxon>
        <taxon>Chordata</taxon>
        <taxon>Craniata</taxon>
        <taxon>Vertebrata</taxon>
        <taxon>Euteleostomi</taxon>
        <taxon>Mammalia</taxon>
        <taxon>Eutheria</taxon>
        <taxon>Laurasiatheria</taxon>
        <taxon>Artiodactyla</taxon>
        <taxon>Ruminantia</taxon>
        <taxon>Pecora</taxon>
        <taxon>Cervidae</taxon>
        <taxon>Odocoileinae</taxon>
        <taxon>Rangifer</taxon>
    </lineage>
</organism>
<sequence>MTCPSSLRGLSSCYHALLGLRLLHLSIYHQDSSKCGNEGSSQRLSQLAKGLPEPELPRAPWGAAYGALSPTQEKELARHSRAHEVPELGRGSLWGKSFSPNANGEPCLSFPHPTSAILSGCSSRWVGSSAQSRTSLRKRPSSRQMKYGAAEELRSVLRTEIADLGCCALLLALTVLRKAKVVAVRKPWRALTRSGAREAR</sequence>
<accession>A0ABN8ZV08</accession>
<dbReference type="Proteomes" id="UP001176941">
    <property type="component" value="Chromosome 7"/>
</dbReference>
<reference evidence="1" key="1">
    <citation type="submission" date="2023-04" db="EMBL/GenBank/DDBJ databases">
        <authorList>
            <consortium name="ELIXIR-Norway"/>
        </authorList>
    </citation>
    <scope>NUCLEOTIDE SEQUENCE [LARGE SCALE GENOMIC DNA]</scope>
</reference>
<name>A0ABN8ZV08_RANTA</name>
<evidence type="ECO:0000313" key="1">
    <source>
        <dbReference type="EMBL" id="CAI9177594.1"/>
    </source>
</evidence>
<dbReference type="EMBL" id="OX459943">
    <property type="protein sequence ID" value="CAI9177594.1"/>
    <property type="molecule type" value="Genomic_DNA"/>
</dbReference>